<feature type="modified residue" description="N6-lipoyllysine" evidence="3 4">
    <location>
        <position position="64"/>
    </location>
</feature>
<evidence type="ECO:0000313" key="9">
    <source>
        <dbReference type="Proteomes" id="UP000324176"/>
    </source>
</evidence>
<sequence length="129" mass="14004">MSIPTQLKYTKSHEWVKSESDGTITVGITQHAQELLGDMVFVELPKIGRTLAQKEECVVVESVKAAADVYSPVAGEVVAVNSELESSPEKINQDSYQAWLFKLKPANAADLAGLLDAQGYEKALESEGH</sequence>
<comment type="subunit">
    <text evidence="3">The glycine cleavage system is composed of four proteins: P, T, L and H.</text>
</comment>
<evidence type="ECO:0000313" key="6">
    <source>
        <dbReference type="EMBL" id="AKH38704.1"/>
    </source>
</evidence>
<dbReference type="Proteomes" id="UP000034156">
    <property type="component" value="Chromosome"/>
</dbReference>
<dbReference type="NCBIfam" id="NF002270">
    <property type="entry name" value="PRK01202.1"/>
    <property type="match status" value="1"/>
</dbReference>
<reference evidence="7 9" key="3">
    <citation type="submission" date="2019-07" db="EMBL/GenBank/DDBJ databases">
        <title>Active sludge and wastewater microbial communities from Klosterneuburg, Austria.</title>
        <authorList>
            <person name="Wagner M."/>
        </authorList>
    </citation>
    <scope>NUCLEOTIDE SEQUENCE [LARGE SCALE GENOMIC DNA]</scope>
    <source>
        <strain evidence="7 9">Nm2</strain>
    </source>
</reference>
<evidence type="ECO:0000313" key="7">
    <source>
        <dbReference type="EMBL" id="TYP94334.1"/>
    </source>
</evidence>
<dbReference type="GO" id="GO:0005960">
    <property type="term" value="C:glycine cleavage complex"/>
    <property type="evidence" value="ECO:0007669"/>
    <property type="project" value="InterPro"/>
</dbReference>
<evidence type="ECO:0000256" key="2">
    <source>
        <dbReference type="ARBA" id="ARBA00022823"/>
    </source>
</evidence>
<comment type="cofactor">
    <cofactor evidence="3">
        <name>(R)-lipoate</name>
        <dbReference type="ChEBI" id="CHEBI:83088"/>
    </cofactor>
    <text evidence="3">Binds 1 lipoyl cofactor covalently.</text>
</comment>
<evidence type="ECO:0000256" key="3">
    <source>
        <dbReference type="HAMAP-Rule" id="MF_00272"/>
    </source>
</evidence>
<dbReference type="InterPro" id="IPR017453">
    <property type="entry name" value="GCV_H_sub"/>
</dbReference>
<dbReference type="RefSeq" id="WP_046850740.1">
    <property type="nucleotide sequence ID" value="NZ_CBDIPD010000162.1"/>
</dbReference>
<dbReference type="PROSITE" id="PS00189">
    <property type="entry name" value="LIPOYL"/>
    <property type="match status" value="1"/>
</dbReference>
<dbReference type="AlphaFoldDB" id="A0A0F7KII9"/>
<dbReference type="InterPro" id="IPR003016">
    <property type="entry name" value="2-oxoA_DH_lipoyl-BS"/>
</dbReference>
<dbReference type="Gene3D" id="2.40.50.100">
    <property type="match status" value="1"/>
</dbReference>
<dbReference type="NCBIfam" id="TIGR00527">
    <property type="entry name" value="gcvH"/>
    <property type="match status" value="1"/>
</dbReference>
<dbReference type="Pfam" id="PF01597">
    <property type="entry name" value="GCV_H"/>
    <property type="match status" value="1"/>
</dbReference>
<dbReference type="EMBL" id="CP011451">
    <property type="protein sequence ID" value="AKH38704.1"/>
    <property type="molecule type" value="Genomic_DNA"/>
</dbReference>
<dbReference type="GO" id="GO:0005829">
    <property type="term" value="C:cytosol"/>
    <property type="evidence" value="ECO:0007669"/>
    <property type="project" value="TreeGrafter"/>
</dbReference>
<dbReference type="GO" id="GO:0009249">
    <property type="term" value="P:protein lipoylation"/>
    <property type="evidence" value="ECO:0007669"/>
    <property type="project" value="TreeGrafter"/>
</dbReference>
<comment type="function">
    <text evidence="3">The glycine cleavage system catalyzes the degradation of glycine. The H protein shuttles the methylamine group of glycine from the P protein to the T protein.</text>
</comment>
<dbReference type="InterPro" id="IPR011053">
    <property type="entry name" value="Single_hybrid_motif"/>
</dbReference>
<evidence type="ECO:0000259" key="5">
    <source>
        <dbReference type="PROSITE" id="PS50968"/>
    </source>
</evidence>
<evidence type="ECO:0000256" key="4">
    <source>
        <dbReference type="PIRSR" id="PIRSR617453-50"/>
    </source>
</evidence>
<accession>A0A0F7KII9</accession>
<feature type="domain" description="Lipoyl-binding" evidence="5">
    <location>
        <begin position="23"/>
        <end position="104"/>
    </location>
</feature>
<reference evidence="8" key="1">
    <citation type="submission" date="2015-05" db="EMBL/GenBank/DDBJ databases">
        <title>Draft genome of Nitrosomonas communis strain Nm2.</title>
        <authorList>
            <person name="Kozlowski J.A."/>
            <person name="Kits K.D."/>
            <person name="Stein L.Y."/>
        </authorList>
    </citation>
    <scope>NUCLEOTIDE SEQUENCE [LARGE SCALE GENOMIC DNA]</scope>
    <source>
        <strain evidence="8">Nm2</strain>
    </source>
</reference>
<dbReference type="OrthoDB" id="9796712at2"/>
<dbReference type="SUPFAM" id="SSF51230">
    <property type="entry name" value="Single hybrid motif"/>
    <property type="match status" value="1"/>
</dbReference>
<dbReference type="PROSITE" id="PS50968">
    <property type="entry name" value="BIOTINYL_LIPOYL"/>
    <property type="match status" value="1"/>
</dbReference>
<evidence type="ECO:0000256" key="1">
    <source>
        <dbReference type="ARBA" id="ARBA00009249"/>
    </source>
</evidence>
<protein>
    <recommendedName>
        <fullName evidence="3">Glycine cleavage system H protein</fullName>
    </recommendedName>
</protein>
<dbReference type="InterPro" id="IPR033753">
    <property type="entry name" value="GCV_H/Fam206"/>
</dbReference>
<dbReference type="CDD" id="cd06848">
    <property type="entry name" value="GCS_H"/>
    <property type="match status" value="1"/>
</dbReference>
<dbReference type="Proteomes" id="UP000324176">
    <property type="component" value="Unassembled WGS sequence"/>
</dbReference>
<dbReference type="KEGG" id="nco:AAW31_14250"/>
<dbReference type="EMBL" id="VNHT01000002">
    <property type="protein sequence ID" value="TYP94334.1"/>
    <property type="molecule type" value="Genomic_DNA"/>
</dbReference>
<dbReference type="PANTHER" id="PTHR11715:SF3">
    <property type="entry name" value="GLYCINE CLEAVAGE SYSTEM H PROTEIN-RELATED"/>
    <property type="match status" value="1"/>
</dbReference>
<evidence type="ECO:0000313" key="8">
    <source>
        <dbReference type="Proteomes" id="UP000034156"/>
    </source>
</evidence>
<comment type="similarity">
    <text evidence="1 3">Belongs to the GcvH family.</text>
</comment>
<dbReference type="PANTHER" id="PTHR11715">
    <property type="entry name" value="GLYCINE CLEAVAGE SYSTEM H PROTEIN"/>
    <property type="match status" value="1"/>
</dbReference>
<dbReference type="GO" id="GO:0019464">
    <property type="term" value="P:glycine decarboxylation via glycine cleavage system"/>
    <property type="evidence" value="ECO:0007669"/>
    <property type="project" value="UniProtKB-UniRule"/>
</dbReference>
<keyword evidence="2 3" id="KW-0450">Lipoyl</keyword>
<gene>
    <name evidence="3" type="primary">gcvH</name>
    <name evidence="6" type="ORF">AAW31_14250</name>
    <name evidence="7" type="ORF">BCL69_1002104</name>
</gene>
<dbReference type="InterPro" id="IPR002930">
    <property type="entry name" value="GCV_H"/>
</dbReference>
<name>A0A0F7KII9_9PROT</name>
<dbReference type="HAMAP" id="MF_00272">
    <property type="entry name" value="GcvH"/>
    <property type="match status" value="1"/>
</dbReference>
<dbReference type="PATRIC" id="fig|44574.3.peg.3457"/>
<organism evidence="6 8">
    <name type="scientific">Nitrosomonas communis</name>
    <dbReference type="NCBI Taxonomy" id="44574"/>
    <lineage>
        <taxon>Bacteria</taxon>
        <taxon>Pseudomonadati</taxon>
        <taxon>Pseudomonadota</taxon>
        <taxon>Betaproteobacteria</taxon>
        <taxon>Nitrosomonadales</taxon>
        <taxon>Nitrosomonadaceae</taxon>
        <taxon>Nitrosomonas</taxon>
    </lineage>
</organism>
<dbReference type="InterPro" id="IPR000089">
    <property type="entry name" value="Biotin_lipoyl"/>
</dbReference>
<proteinExistence type="inferred from homology"/>
<keyword evidence="8" id="KW-1185">Reference proteome</keyword>
<reference evidence="6 8" key="2">
    <citation type="journal article" date="2016" name="Genome Announc.">
        <title>Genome Sequence of Nitrosomonas communis Strain Nm2, a Mesophilic Ammonia-Oxidizing Bacterium Isolated from Mediterranean Soil.</title>
        <authorList>
            <person name="Kozlowski J.A."/>
            <person name="Kits K.D."/>
            <person name="Stein L.Y."/>
        </authorList>
    </citation>
    <scope>NUCLEOTIDE SEQUENCE [LARGE SCALE GENOMIC DNA]</scope>
    <source>
        <strain evidence="6 8">Nm2</strain>
    </source>
</reference>